<dbReference type="AlphaFoldDB" id="A0A8S9TRG9"/>
<dbReference type="EMBL" id="JAACNO010002976">
    <property type="protein sequence ID" value="KAF4129339.1"/>
    <property type="molecule type" value="Genomic_DNA"/>
</dbReference>
<name>A0A8S9TRG9_PHYIN</name>
<comment type="caution">
    <text evidence="1">The sequence shown here is derived from an EMBL/GenBank/DDBJ whole genome shotgun (WGS) entry which is preliminary data.</text>
</comment>
<sequence>TREDRFGLTRLLDYAPPHPVKSKIGATAVEYLGYIISQNGISPLMSKVDAILRIATPRNRRGLRRFAIEDVKAALVRAMKLAYPDYTMAFDIHSNASEYQLGAAISQRGRTIAL</sequence>
<dbReference type="SUPFAM" id="SSF56672">
    <property type="entry name" value="DNA/RNA polymerases"/>
    <property type="match status" value="1"/>
</dbReference>
<organism evidence="1 2">
    <name type="scientific">Phytophthora infestans</name>
    <name type="common">Potato late blight agent</name>
    <name type="synonym">Botrytis infestans</name>
    <dbReference type="NCBI Taxonomy" id="4787"/>
    <lineage>
        <taxon>Eukaryota</taxon>
        <taxon>Sar</taxon>
        <taxon>Stramenopiles</taxon>
        <taxon>Oomycota</taxon>
        <taxon>Peronosporomycetes</taxon>
        <taxon>Peronosporales</taxon>
        <taxon>Peronosporaceae</taxon>
        <taxon>Phytophthora</taxon>
    </lineage>
</organism>
<accession>A0A8S9TRG9</accession>
<dbReference type="Proteomes" id="UP000704712">
    <property type="component" value="Unassembled WGS sequence"/>
</dbReference>
<dbReference type="InterPro" id="IPR050951">
    <property type="entry name" value="Retrovirus_Pol_polyprotein"/>
</dbReference>
<dbReference type="PANTHER" id="PTHR37984">
    <property type="entry name" value="PROTEIN CBG26694"/>
    <property type="match status" value="1"/>
</dbReference>
<evidence type="ECO:0000313" key="1">
    <source>
        <dbReference type="EMBL" id="KAF4129339.1"/>
    </source>
</evidence>
<reference evidence="1" key="1">
    <citation type="submission" date="2020-03" db="EMBL/GenBank/DDBJ databases">
        <title>Hybrid Assembly of Korean Phytophthora infestans isolates.</title>
        <authorList>
            <person name="Prokchorchik M."/>
            <person name="Lee Y."/>
            <person name="Seo J."/>
            <person name="Cho J.-H."/>
            <person name="Park Y.-E."/>
            <person name="Jang D.-C."/>
            <person name="Im J.-S."/>
            <person name="Choi J.-G."/>
            <person name="Park H.-J."/>
            <person name="Lee G.-B."/>
            <person name="Lee Y.-G."/>
            <person name="Hong S.-Y."/>
            <person name="Cho K."/>
            <person name="Sohn K.H."/>
        </authorList>
    </citation>
    <scope>NUCLEOTIDE SEQUENCE</scope>
    <source>
        <strain evidence="1">KR_2_A2</strain>
    </source>
</reference>
<proteinExistence type="predicted"/>
<dbReference type="InterPro" id="IPR043502">
    <property type="entry name" value="DNA/RNA_pol_sf"/>
</dbReference>
<dbReference type="PANTHER" id="PTHR37984:SF5">
    <property type="entry name" value="PROTEIN NYNRIN-LIKE"/>
    <property type="match status" value="1"/>
</dbReference>
<feature type="non-terminal residue" evidence="1">
    <location>
        <position position="1"/>
    </location>
</feature>
<gene>
    <name evidence="1" type="ORF">GN958_ATG21603</name>
</gene>
<protein>
    <submittedName>
        <fullName evidence="1">Putative transposon Ty3-G Gag-Pol polyprotein</fullName>
    </submittedName>
</protein>
<evidence type="ECO:0000313" key="2">
    <source>
        <dbReference type="Proteomes" id="UP000704712"/>
    </source>
</evidence>